<name>A0AAD1UDE8_EUPCR</name>
<organism evidence="2 3">
    <name type="scientific">Euplotes crassus</name>
    <dbReference type="NCBI Taxonomy" id="5936"/>
    <lineage>
        <taxon>Eukaryota</taxon>
        <taxon>Sar</taxon>
        <taxon>Alveolata</taxon>
        <taxon>Ciliophora</taxon>
        <taxon>Intramacronucleata</taxon>
        <taxon>Spirotrichea</taxon>
        <taxon>Hypotrichia</taxon>
        <taxon>Euplotida</taxon>
        <taxon>Euplotidae</taxon>
        <taxon>Moneuplotes</taxon>
    </lineage>
</organism>
<gene>
    <name evidence="2" type="ORF">ECRASSUSDP1_LOCUS8423</name>
</gene>
<reference evidence="2" key="1">
    <citation type="submission" date="2023-07" db="EMBL/GenBank/DDBJ databases">
        <authorList>
            <consortium name="AG Swart"/>
            <person name="Singh M."/>
            <person name="Singh A."/>
            <person name="Seah K."/>
            <person name="Emmerich C."/>
        </authorList>
    </citation>
    <scope>NUCLEOTIDE SEQUENCE</scope>
    <source>
        <strain evidence="2">DP1</strain>
    </source>
</reference>
<dbReference type="AlphaFoldDB" id="A0AAD1UDE8"/>
<dbReference type="Proteomes" id="UP001295684">
    <property type="component" value="Unassembled WGS sequence"/>
</dbReference>
<accession>A0AAD1UDE8</accession>
<feature type="region of interest" description="Disordered" evidence="1">
    <location>
        <begin position="1"/>
        <end position="27"/>
    </location>
</feature>
<evidence type="ECO:0000256" key="1">
    <source>
        <dbReference type="SAM" id="MobiDB-lite"/>
    </source>
</evidence>
<comment type="caution">
    <text evidence="2">The sequence shown here is derived from an EMBL/GenBank/DDBJ whole genome shotgun (WGS) entry which is preliminary data.</text>
</comment>
<dbReference type="EMBL" id="CAMPGE010008241">
    <property type="protein sequence ID" value="CAI2367146.1"/>
    <property type="molecule type" value="Genomic_DNA"/>
</dbReference>
<keyword evidence="3" id="KW-1185">Reference proteome</keyword>
<evidence type="ECO:0000313" key="3">
    <source>
        <dbReference type="Proteomes" id="UP001295684"/>
    </source>
</evidence>
<sequence>MESKNSNATTRADLSEDKALSSPTEDSILTQEKKIEHRLYNNLKNKSGFRGFMHQTNDHVATDPQIIFYMKHSCKMRIPFRDEFLLKSGFGTDMERQSKKVISKFLTICFPVKLNQWMAYELFNSMNGEFQLSKKVMFRNIARVTKELTIKHSAIKGRYLEQLLICARHLKFLVFKDCFIGAEFTQAIKRFKELSGIKLNFLHFIDCNLSDAEEKDGKQSKLKRLLQEILGTAFCISLRGIKCTEAYEDIIETSTSLYDLKLQELGIIATMEPGTLLFNFDYYTLQ</sequence>
<feature type="compositionally biased region" description="Polar residues" evidence="1">
    <location>
        <begin position="1"/>
        <end position="12"/>
    </location>
</feature>
<protein>
    <submittedName>
        <fullName evidence="2">Uncharacterized protein</fullName>
    </submittedName>
</protein>
<proteinExistence type="predicted"/>
<evidence type="ECO:0000313" key="2">
    <source>
        <dbReference type="EMBL" id="CAI2367146.1"/>
    </source>
</evidence>